<accession>A0A942E4X9</accession>
<protein>
    <submittedName>
        <fullName evidence="2">Ribbon-helix-helix protein, CopG family</fullName>
    </submittedName>
</protein>
<proteinExistence type="predicted"/>
<dbReference type="RefSeq" id="WP_188256772.1">
    <property type="nucleotide sequence ID" value="NZ_JABVCF010000012.1"/>
</dbReference>
<dbReference type="AlphaFoldDB" id="A0A942E4X9"/>
<reference evidence="2" key="1">
    <citation type="submission" date="2021-04" db="EMBL/GenBank/DDBJ databases">
        <title>Pseudaminobacter soli sp. nov., isolated from paddy soil contaminated by heavy metals.</title>
        <authorList>
            <person name="Zhang K."/>
        </authorList>
    </citation>
    <scope>NUCLEOTIDE SEQUENCE</scope>
    <source>
        <strain evidence="2">19-2017</strain>
    </source>
</reference>
<evidence type="ECO:0000313" key="2">
    <source>
        <dbReference type="EMBL" id="MBS3651233.1"/>
    </source>
</evidence>
<organism evidence="2 3">
    <name type="scientific">Pseudaminobacter soli</name>
    <name type="common">ex Zhang et al. 2022</name>
    <dbReference type="NCBI Taxonomy" id="2831468"/>
    <lineage>
        <taxon>Bacteria</taxon>
        <taxon>Pseudomonadati</taxon>
        <taxon>Pseudomonadota</taxon>
        <taxon>Alphaproteobacteria</taxon>
        <taxon>Hyphomicrobiales</taxon>
        <taxon>Phyllobacteriaceae</taxon>
        <taxon>Pseudaminobacter</taxon>
    </lineage>
</organism>
<comment type="caution">
    <text evidence="2">The sequence shown here is derived from an EMBL/GenBank/DDBJ whole genome shotgun (WGS) entry which is preliminary data.</text>
</comment>
<dbReference type="Pfam" id="PF01402">
    <property type="entry name" value="RHH_1"/>
    <property type="match status" value="1"/>
</dbReference>
<name>A0A942E4X9_9HYPH</name>
<dbReference type="EMBL" id="JAGWCR010000012">
    <property type="protein sequence ID" value="MBS3651233.1"/>
    <property type="molecule type" value="Genomic_DNA"/>
</dbReference>
<feature type="domain" description="Ribbon-helix-helix protein CopG" evidence="1">
    <location>
        <begin position="5"/>
        <end position="43"/>
    </location>
</feature>
<dbReference type="GO" id="GO:0006355">
    <property type="term" value="P:regulation of DNA-templated transcription"/>
    <property type="evidence" value="ECO:0007669"/>
    <property type="project" value="InterPro"/>
</dbReference>
<sequence>MGEVPLSLHVPAQLKEELEQEARLLKMSESKVAERAIEAYLNLQAHKRDVIAAAAKEADKGVFISSEAILEWMKRLESDINAPAPAPDVILPPRK</sequence>
<dbReference type="Proteomes" id="UP000680348">
    <property type="component" value="Unassembled WGS sequence"/>
</dbReference>
<keyword evidence="3" id="KW-1185">Reference proteome</keyword>
<dbReference type="InterPro" id="IPR002145">
    <property type="entry name" value="CopG"/>
</dbReference>
<gene>
    <name evidence="2" type="ORF">KEU06_21705</name>
</gene>
<evidence type="ECO:0000313" key="3">
    <source>
        <dbReference type="Proteomes" id="UP000680348"/>
    </source>
</evidence>
<evidence type="ECO:0000259" key="1">
    <source>
        <dbReference type="Pfam" id="PF01402"/>
    </source>
</evidence>